<dbReference type="EMBL" id="BPQB01000029">
    <property type="protein sequence ID" value="GJE92974.1"/>
    <property type="molecule type" value="Genomic_DNA"/>
</dbReference>
<proteinExistence type="predicted"/>
<feature type="region of interest" description="Disordered" evidence="1">
    <location>
        <begin position="49"/>
        <end position="173"/>
    </location>
</feature>
<feature type="compositionally biased region" description="Acidic residues" evidence="1">
    <location>
        <begin position="57"/>
        <end position="71"/>
    </location>
</feature>
<accession>A0A9P3GFY1</accession>
<dbReference type="Gene3D" id="3.60.130.30">
    <property type="match status" value="1"/>
</dbReference>
<organism evidence="2 3">
    <name type="scientific">Phanerochaete sordida</name>
    <dbReference type="NCBI Taxonomy" id="48140"/>
    <lineage>
        <taxon>Eukaryota</taxon>
        <taxon>Fungi</taxon>
        <taxon>Dikarya</taxon>
        <taxon>Basidiomycota</taxon>
        <taxon>Agaricomycotina</taxon>
        <taxon>Agaricomycetes</taxon>
        <taxon>Polyporales</taxon>
        <taxon>Phanerochaetaceae</taxon>
        <taxon>Phanerochaete</taxon>
    </lineage>
</organism>
<dbReference type="OrthoDB" id="2797114at2759"/>
<reference evidence="2 3" key="1">
    <citation type="submission" date="2021-08" db="EMBL/GenBank/DDBJ databases">
        <title>Draft Genome Sequence of Phanerochaete sordida strain YK-624.</title>
        <authorList>
            <person name="Mori T."/>
            <person name="Dohra H."/>
            <person name="Suzuki T."/>
            <person name="Kawagishi H."/>
            <person name="Hirai H."/>
        </authorList>
    </citation>
    <scope>NUCLEOTIDE SEQUENCE [LARGE SCALE GENOMIC DNA]</scope>
    <source>
        <strain evidence="2 3">YK-624</strain>
    </source>
</reference>
<evidence type="ECO:0000313" key="2">
    <source>
        <dbReference type="EMBL" id="GJE92974.1"/>
    </source>
</evidence>
<feature type="compositionally biased region" description="Basic and acidic residues" evidence="1">
    <location>
        <begin position="128"/>
        <end position="150"/>
    </location>
</feature>
<keyword evidence="3" id="KW-1185">Reference proteome</keyword>
<evidence type="ECO:0000256" key="1">
    <source>
        <dbReference type="SAM" id="MobiDB-lite"/>
    </source>
</evidence>
<feature type="compositionally biased region" description="Low complexity" evidence="1">
    <location>
        <begin position="109"/>
        <end position="118"/>
    </location>
</feature>
<comment type="caution">
    <text evidence="2">The sequence shown here is derived from an EMBL/GenBank/DDBJ whole genome shotgun (WGS) entry which is preliminary data.</text>
</comment>
<gene>
    <name evidence="2" type="ORF">PsYK624_091330</name>
</gene>
<evidence type="ECO:0000313" key="3">
    <source>
        <dbReference type="Proteomes" id="UP000703269"/>
    </source>
</evidence>
<dbReference type="AlphaFoldDB" id="A0A9P3GFY1"/>
<dbReference type="Proteomes" id="UP000703269">
    <property type="component" value="Unassembled WGS sequence"/>
</dbReference>
<name>A0A9P3GFY1_9APHY</name>
<sequence>MPVLTRSRVKLLRSAQLVAQDLVQHRVQQCQIIETSVDFDSLLQQALSEDAARAAQDDDDDADGWEVETREEEAAHSPADPAPTPTPAAEVRSSAFTAKRSASSPPPLSVSESSSTPPFRKKARRGKKNPEKKQSDARMERSRQGKEAKAAKKKAGASSLNHQPSRHALGKRTELDVVDTGCDHEPTLHVSKQGFIGRRQGVVEAFSTVEAYIEAGYERVSWDGSTTHGLAGFGKRVFGLMVGRPGEPTYMESVRRLATAITTAKDKMGFGNRQDRRGTFSTIAYGISYGGGQKRPGNLRHSAQNIRAMEELLANPDMQRQASYAKSMFATYFPDLYDEYVQTLESLHEDNPLLRPLFDGCAWPAVSVNFPPNSFSHIHTDAGNKANGLCPIFSLGDFDHTKGGHLVLPDLKLIIEFPAGCIIFIPSATLRHGNIPVRPGEFRTSWTLYAAGGLFRWAHYGFQTWATWSAKNSKNTEILDADKKAQGERWCRALEMFPTVDNLRARADR</sequence>
<protein>
    <submittedName>
        <fullName evidence="2">Uncharacterized protein</fullName>
    </submittedName>
</protein>